<evidence type="ECO:0000313" key="4">
    <source>
        <dbReference type="Proteomes" id="UP001155546"/>
    </source>
</evidence>
<dbReference type="InterPro" id="IPR036061">
    <property type="entry name" value="CheW-like_dom_sf"/>
</dbReference>
<feature type="region of interest" description="Disordered" evidence="1">
    <location>
        <begin position="91"/>
        <end position="117"/>
    </location>
</feature>
<reference evidence="3" key="1">
    <citation type="journal article" date="2023" name="Int. J. Syst. Evol. Microbiol.">
        <title>&lt;i&gt;Shewanella septentrionalis&lt;/i&gt; sp. nov. and &lt;i&gt;Shewanella holmiensis&lt;/i&gt; sp. nov., isolated from Baltic Sea water and sediments.</title>
        <authorList>
            <person name="Martin-Rodriguez A.J."/>
            <person name="Thorell K."/>
            <person name="Joffre E."/>
            <person name="Jensie-Markopoulos S."/>
            <person name="Moore E.R.B."/>
            <person name="Sjoling A."/>
        </authorList>
    </citation>
    <scope>NUCLEOTIDE SEQUENCE</scope>
    <source>
        <strain evidence="3">SP1S2-7</strain>
    </source>
</reference>
<evidence type="ECO:0000256" key="1">
    <source>
        <dbReference type="SAM" id="MobiDB-lite"/>
    </source>
</evidence>
<dbReference type="InterPro" id="IPR014506">
    <property type="entry name" value="UCP020479_CheW"/>
</dbReference>
<proteinExistence type="predicted"/>
<keyword evidence="4" id="KW-1185">Reference proteome</keyword>
<evidence type="ECO:0000259" key="2">
    <source>
        <dbReference type="PROSITE" id="PS50851"/>
    </source>
</evidence>
<dbReference type="RefSeq" id="WP_261298001.1">
    <property type="nucleotide sequence ID" value="NZ_JAMTCD010000007.1"/>
</dbReference>
<dbReference type="PIRSF" id="PIRSF020479">
    <property type="entry name" value="UCP020479_CheW"/>
    <property type="match status" value="1"/>
</dbReference>
<comment type="caution">
    <text evidence="3">The sequence shown here is derived from an EMBL/GenBank/DDBJ whole genome shotgun (WGS) entry which is preliminary data.</text>
</comment>
<evidence type="ECO:0000313" key="3">
    <source>
        <dbReference type="EMBL" id="MCT7941607.1"/>
    </source>
</evidence>
<dbReference type="EMBL" id="JAMTCD010000007">
    <property type="protein sequence ID" value="MCT7941607.1"/>
    <property type="molecule type" value="Genomic_DNA"/>
</dbReference>
<dbReference type="GO" id="GO:0007165">
    <property type="term" value="P:signal transduction"/>
    <property type="evidence" value="ECO:0007669"/>
    <property type="project" value="InterPro"/>
</dbReference>
<sequence>MSKSVDETVFDYFALLLKEPVEDTVEKSPIVQSNLKTQGTVAPKTDASVPLVTKKSAQDIPFNIEAEPSKAIEDSIKSISFETNEISKHVVQDRSIPSSDHSVTSTPASLYQPIAKPSSERSFAEPIENINKQALEKLLSAVSKPEPQAAIEAQPKPLMTAVEIKASADKVRQALGLATDVAVNKASVTSALTQKNAVADKEIKPLVDIKLAETTPSPINKAIINGEEQSDVVAQTQLGATPPSITENLQQVLDEEFQVLFFKVAGLTLAVPLVSLGGIVKVERINHLIGRPKWFLGVQPHREEKINVVDTCAWVMPEKYSPQMAESIDYQYLVMLEDSRWGLACESLVNAVKIDKSHVNWREKPGKRPWLAGVVKQQMCGILHVQALIDMLDAGLGCQDSIDRG</sequence>
<dbReference type="SMART" id="SM00260">
    <property type="entry name" value="CheW"/>
    <property type="match status" value="1"/>
</dbReference>
<dbReference type="Proteomes" id="UP001155546">
    <property type="component" value="Unassembled WGS sequence"/>
</dbReference>
<dbReference type="AlphaFoldDB" id="A0A9X2WMH6"/>
<organism evidence="3 4">
    <name type="scientific">Shewanella holmiensis</name>
    <dbReference type="NCBI Taxonomy" id="2952222"/>
    <lineage>
        <taxon>Bacteria</taxon>
        <taxon>Pseudomonadati</taxon>
        <taxon>Pseudomonadota</taxon>
        <taxon>Gammaproteobacteria</taxon>
        <taxon>Alteromonadales</taxon>
        <taxon>Shewanellaceae</taxon>
        <taxon>Shewanella</taxon>
    </lineage>
</organism>
<accession>A0A9X2WMH6</accession>
<dbReference type="SUPFAM" id="SSF50341">
    <property type="entry name" value="CheW-like"/>
    <property type="match status" value="1"/>
</dbReference>
<dbReference type="InterPro" id="IPR002545">
    <property type="entry name" value="CheW-lke_dom"/>
</dbReference>
<dbReference type="Pfam" id="PF01584">
    <property type="entry name" value="CheW"/>
    <property type="match status" value="1"/>
</dbReference>
<gene>
    <name evidence="3" type="ORF">NE535_07320</name>
</gene>
<name>A0A9X2WMH6_9GAMM</name>
<feature type="domain" description="CheW-like" evidence="2">
    <location>
        <begin position="256"/>
        <end position="394"/>
    </location>
</feature>
<dbReference type="PROSITE" id="PS50851">
    <property type="entry name" value="CHEW"/>
    <property type="match status" value="1"/>
</dbReference>
<feature type="compositionally biased region" description="Polar residues" evidence="1">
    <location>
        <begin position="95"/>
        <end position="109"/>
    </location>
</feature>
<protein>
    <submittedName>
        <fullName evidence="3">Chemotaxis protein CheW</fullName>
    </submittedName>
</protein>
<dbReference type="GO" id="GO:0006935">
    <property type="term" value="P:chemotaxis"/>
    <property type="evidence" value="ECO:0007669"/>
    <property type="project" value="InterPro"/>
</dbReference>